<dbReference type="AlphaFoldDB" id="A0A0R3KSJ3"/>
<proteinExistence type="predicted"/>
<dbReference type="STRING" id="280332.CQ12_08745"/>
<name>A0A0R3KSJ3_9BRAD</name>
<reference evidence="1 2" key="1">
    <citation type="submission" date="2014-03" db="EMBL/GenBank/DDBJ databases">
        <title>Bradyrhizobium valentinum sp. nov., isolated from effective nodules of Lupinus mariae-josephae, a lupine endemic of basic-lime soils in Eastern Spain.</title>
        <authorList>
            <person name="Duran D."/>
            <person name="Rey L."/>
            <person name="Navarro A."/>
            <person name="Busquets A."/>
            <person name="Imperial J."/>
            <person name="Ruiz-Argueso T."/>
        </authorList>
    </citation>
    <scope>NUCLEOTIDE SEQUENCE [LARGE SCALE GENOMIC DNA]</scope>
    <source>
        <strain evidence="1 2">PAC68</strain>
    </source>
</reference>
<sequence>MTYWVKRIILRDGEIVTERELRPDENLFEGPAPVVGEKMTVARRGRKFEARVVWGNWPGRETDEATIIPLRVEEI</sequence>
<accession>A0A0R3KSJ3</accession>
<dbReference type="EMBL" id="LLXZ01000197">
    <property type="protein sequence ID" value="KRQ96542.1"/>
    <property type="molecule type" value="Genomic_DNA"/>
</dbReference>
<comment type="caution">
    <text evidence="1">The sequence shown here is derived from an EMBL/GenBank/DDBJ whole genome shotgun (WGS) entry which is preliminary data.</text>
</comment>
<gene>
    <name evidence="1" type="ORF">CQ12_08745</name>
</gene>
<dbReference type="OrthoDB" id="7280858at2"/>
<organism evidence="1 2">
    <name type="scientific">Bradyrhizobium jicamae</name>
    <dbReference type="NCBI Taxonomy" id="280332"/>
    <lineage>
        <taxon>Bacteria</taxon>
        <taxon>Pseudomonadati</taxon>
        <taxon>Pseudomonadota</taxon>
        <taxon>Alphaproteobacteria</taxon>
        <taxon>Hyphomicrobiales</taxon>
        <taxon>Nitrobacteraceae</taxon>
        <taxon>Bradyrhizobium</taxon>
    </lineage>
</organism>
<evidence type="ECO:0000313" key="1">
    <source>
        <dbReference type="EMBL" id="KRQ96542.1"/>
    </source>
</evidence>
<evidence type="ECO:0000313" key="2">
    <source>
        <dbReference type="Proteomes" id="UP000050863"/>
    </source>
</evidence>
<protein>
    <submittedName>
        <fullName evidence="1">Uncharacterized protein</fullName>
    </submittedName>
</protein>
<dbReference type="Proteomes" id="UP000050863">
    <property type="component" value="Unassembled WGS sequence"/>
</dbReference>
<keyword evidence="2" id="KW-1185">Reference proteome</keyword>
<dbReference type="RefSeq" id="WP_057839646.1">
    <property type="nucleotide sequence ID" value="NZ_LLXZ01000197.1"/>
</dbReference>